<reference evidence="2 3" key="1">
    <citation type="submission" date="2021-07" db="EMBL/GenBank/DDBJ databases">
        <title>The Aristolochia fimbriata genome: insights into angiosperm evolution, floral development and chemical biosynthesis.</title>
        <authorList>
            <person name="Jiao Y."/>
        </authorList>
    </citation>
    <scope>NUCLEOTIDE SEQUENCE [LARGE SCALE GENOMIC DNA]</scope>
    <source>
        <strain evidence="2">IBCAS-2021</strain>
        <tissue evidence="2">Leaf</tissue>
    </source>
</reference>
<accession>A0AAV7EH21</accession>
<proteinExistence type="predicted"/>
<dbReference type="AlphaFoldDB" id="A0AAV7EH21"/>
<feature type="compositionally biased region" description="Polar residues" evidence="1">
    <location>
        <begin position="155"/>
        <end position="175"/>
    </location>
</feature>
<evidence type="ECO:0000256" key="1">
    <source>
        <dbReference type="SAM" id="MobiDB-lite"/>
    </source>
</evidence>
<dbReference type="EMBL" id="JAINDJ010000005">
    <property type="protein sequence ID" value="KAG9447116.1"/>
    <property type="molecule type" value="Genomic_DNA"/>
</dbReference>
<dbReference type="Proteomes" id="UP000825729">
    <property type="component" value="Unassembled WGS sequence"/>
</dbReference>
<gene>
    <name evidence="2" type="ORF">H6P81_013244</name>
</gene>
<protein>
    <submittedName>
        <fullName evidence="2">Uncharacterized protein</fullName>
    </submittedName>
</protein>
<keyword evidence="3" id="KW-1185">Reference proteome</keyword>
<evidence type="ECO:0000313" key="3">
    <source>
        <dbReference type="Proteomes" id="UP000825729"/>
    </source>
</evidence>
<name>A0AAV7EH21_ARIFI</name>
<organism evidence="2 3">
    <name type="scientific">Aristolochia fimbriata</name>
    <name type="common">White veined hardy Dutchman's pipe vine</name>
    <dbReference type="NCBI Taxonomy" id="158543"/>
    <lineage>
        <taxon>Eukaryota</taxon>
        <taxon>Viridiplantae</taxon>
        <taxon>Streptophyta</taxon>
        <taxon>Embryophyta</taxon>
        <taxon>Tracheophyta</taxon>
        <taxon>Spermatophyta</taxon>
        <taxon>Magnoliopsida</taxon>
        <taxon>Magnoliidae</taxon>
        <taxon>Piperales</taxon>
        <taxon>Aristolochiaceae</taxon>
        <taxon>Aristolochia</taxon>
    </lineage>
</organism>
<feature type="region of interest" description="Disordered" evidence="1">
    <location>
        <begin position="136"/>
        <end position="185"/>
    </location>
</feature>
<evidence type="ECO:0000313" key="2">
    <source>
        <dbReference type="EMBL" id="KAG9447116.1"/>
    </source>
</evidence>
<comment type="caution">
    <text evidence="2">The sequence shown here is derived from an EMBL/GenBank/DDBJ whole genome shotgun (WGS) entry which is preliminary data.</text>
</comment>
<sequence length="255" mass="28615">MMLKNLLTNLIDRQDYETMLGMRSCFLTLCHCSTFTVELYSRHRFAWQFGYWQNLPGTLREQKKSTCNLDDLLETWNRSMIRPCSIIFLPWRWASVVDPGTSHFAEWWGRCMLTGLATPCFCSPFASLKFSGGDNGSESSEDDVHPCRRKRSRSHTAAATSGPSRRTIVGTPSSEKSPKPEDLPGVSNAALGVSAPLVTLSESPTLNLARFKLLNVGRLQLDLPPPLHPILVALMLQRSFRSAQPCLLCDHCDRP</sequence>